<name>A0ACB7ISA7_PLECO</name>
<protein>
    <submittedName>
        <fullName evidence="1">Uncharacterized protein</fullName>
    </submittedName>
</protein>
<keyword evidence="2" id="KW-1185">Reference proteome</keyword>
<proteinExistence type="predicted"/>
<sequence>MSSTTPEKRSADEKRSASISEDVATSQPEIGEAVSRRHIMRKLDIHLLPFVSLLYLLSFLDRANIGNARVAGMAADVGLVGLKYNVIAAVFFVCDPILDACSLLTIRLKIPYALAEVPSNIALKLFRPSIWIPTIMLAWGLVMTLMCLCNTYEGLIIARVFLGLTEAGLFPGITYYISLWYPRSKQARRVAIFFSAATVAGAFGGLLAFGIEHMEGLGGLHGWQWIFCLEGILTVLVAVASYFYMHDYPETASFLTDAERIHVVNMLKEDSNSLATHYDRKFVWQAMLDYKTYVQVSIYIGLLIPVYAIALFTPTIVNLLGFTAAQAQLLTIPPFVVGCLFTILVGIYSDRYNLRGPFIVGGCLVALIGYIILYTQTRPGVAYFGAILAATGIYPTIAVDLAWAGGNAGGDVKRGVVIAMVIGIGNLGGICSSFIYIHPPRFFLGHGIIMGFLGLSIVMSLFAMWDYNRINKQKEKLCEKEGIDHSRRQEFSELGDHSPLFRYTL</sequence>
<evidence type="ECO:0000313" key="1">
    <source>
        <dbReference type="EMBL" id="KAG9220503.1"/>
    </source>
</evidence>
<accession>A0ACB7ISA7</accession>
<gene>
    <name evidence="1" type="ORF">CCMSSC00406_0003959</name>
</gene>
<reference evidence="1 2" key="1">
    <citation type="journal article" date="2021" name="Appl. Environ. Microbiol.">
        <title>Genetic linkage and physical mapping for an oyster mushroom Pleurotus cornucopiae and QTL analysis for the trait cap color.</title>
        <authorList>
            <person name="Zhang Y."/>
            <person name="Gao W."/>
            <person name="Sonnenberg A."/>
            <person name="Chen Q."/>
            <person name="Zhang J."/>
            <person name="Huang C."/>
        </authorList>
    </citation>
    <scope>NUCLEOTIDE SEQUENCE [LARGE SCALE GENOMIC DNA]</scope>
    <source>
        <strain evidence="1">CCMSSC00406</strain>
    </source>
</reference>
<dbReference type="Proteomes" id="UP000824881">
    <property type="component" value="Unassembled WGS sequence"/>
</dbReference>
<evidence type="ECO:0000313" key="2">
    <source>
        <dbReference type="Proteomes" id="UP000824881"/>
    </source>
</evidence>
<dbReference type="EMBL" id="WQMT02000007">
    <property type="protein sequence ID" value="KAG9220503.1"/>
    <property type="molecule type" value="Genomic_DNA"/>
</dbReference>
<organism evidence="1 2">
    <name type="scientific">Pleurotus cornucopiae</name>
    <name type="common">Cornucopia mushroom</name>
    <dbReference type="NCBI Taxonomy" id="5321"/>
    <lineage>
        <taxon>Eukaryota</taxon>
        <taxon>Fungi</taxon>
        <taxon>Dikarya</taxon>
        <taxon>Basidiomycota</taxon>
        <taxon>Agaricomycotina</taxon>
        <taxon>Agaricomycetes</taxon>
        <taxon>Agaricomycetidae</taxon>
        <taxon>Agaricales</taxon>
        <taxon>Pleurotineae</taxon>
        <taxon>Pleurotaceae</taxon>
        <taxon>Pleurotus</taxon>
    </lineage>
</organism>
<comment type="caution">
    <text evidence="1">The sequence shown here is derived from an EMBL/GenBank/DDBJ whole genome shotgun (WGS) entry which is preliminary data.</text>
</comment>